<feature type="region of interest" description="Disordered" evidence="5">
    <location>
        <begin position="1"/>
        <end position="41"/>
    </location>
</feature>
<evidence type="ECO:0000256" key="1">
    <source>
        <dbReference type="ARBA" id="ARBA00001964"/>
    </source>
</evidence>
<dbReference type="PANTHER" id="PTHR23152">
    <property type="entry name" value="2-OXOGLUTARATE DEHYDROGENASE"/>
    <property type="match status" value="1"/>
</dbReference>
<dbReference type="EMBL" id="MQMF01000061">
    <property type="protein sequence ID" value="OOE03563.1"/>
    <property type="molecule type" value="Genomic_DNA"/>
</dbReference>
<reference evidence="7 8" key="1">
    <citation type="submission" date="2016-11" db="EMBL/GenBank/DDBJ databases">
        <authorList>
            <person name="Jaros S."/>
            <person name="Januszkiewicz K."/>
            <person name="Wedrychowicz H."/>
        </authorList>
    </citation>
    <scope>NUCLEOTIDE SEQUENCE [LARGE SCALE GENOMIC DNA]</scope>
    <source>
        <strain evidence="7 8">Con a/3</strain>
    </source>
</reference>
<dbReference type="SUPFAM" id="SSF52518">
    <property type="entry name" value="Thiamin diphosphate-binding fold (THDP-binding)"/>
    <property type="match status" value="1"/>
</dbReference>
<dbReference type="GO" id="GO:0004591">
    <property type="term" value="F:oxoglutarate dehydrogenase (succinyl-transferring) activity"/>
    <property type="evidence" value="ECO:0007669"/>
    <property type="project" value="UniProtKB-EC"/>
</dbReference>
<accession>A0A1V3FPB1</accession>
<dbReference type="Gene3D" id="3.40.50.12470">
    <property type="match status" value="1"/>
</dbReference>
<evidence type="ECO:0000256" key="3">
    <source>
        <dbReference type="ARBA" id="ARBA00023002"/>
    </source>
</evidence>
<dbReference type="GO" id="GO:0030976">
    <property type="term" value="F:thiamine pyrophosphate binding"/>
    <property type="evidence" value="ECO:0007669"/>
    <property type="project" value="InterPro"/>
</dbReference>
<dbReference type="InterPro" id="IPR029061">
    <property type="entry name" value="THDP-binding"/>
</dbReference>
<dbReference type="AlphaFoldDB" id="A0A1V3FPB1"/>
<evidence type="ECO:0000256" key="2">
    <source>
        <dbReference type="ARBA" id="ARBA00012280"/>
    </source>
</evidence>
<evidence type="ECO:0000313" key="7">
    <source>
        <dbReference type="EMBL" id="OOE03563.1"/>
    </source>
</evidence>
<keyword evidence="4" id="KW-0786">Thiamine pyrophosphate</keyword>
<dbReference type="GO" id="GO:0006099">
    <property type="term" value="P:tricarboxylic acid cycle"/>
    <property type="evidence" value="ECO:0007669"/>
    <property type="project" value="TreeGrafter"/>
</dbReference>
<dbReference type="GO" id="GO:0005829">
    <property type="term" value="C:cytosol"/>
    <property type="evidence" value="ECO:0007669"/>
    <property type="project" value="TreeGrafter"/>
</dbReference>
<comment type="cofactor">
    <cofactor evidence="1">
        <name>thiamine diphosphate</name>
        <dbReference type="ChEBI" id="CHEBI:58937"/>
    </cofactor>
</comment>
<dbReference type="SMART" id="SM00861">
    <property type="entry name" value="Transket_pyr"/>
    <property type="match status" value="1"/>
</dbReference>
<dbReference type="PANTHER" id="PTHR23152:SF4">
    <property type="entry name" value="2-OXOADIPATE DEHYDROGENASE COMPLEX COMPONENT E1"/>
    <property type="match status" value="1"/>
</dbReference>
<gene>
    <name evidence="7" type="primary">kgd</name>
    <name evidence="7" type="ORF">UN64_20135</name>
</gene>
<keyword evidence="3" id="KW-0560">Oxidoreductase</keyword>
<dbReference type="Pfam" id="PF02779">
    <property type="entry name" value="Transket_pyr"/>
    <property type="match status" value="1"/>
</dbReference>
<name>A0A1V3FPB1_9BACL</name>
<sequence>KDYQQQLERVFAETHEDAPASGDEGIRPAEDRDAAPKAPASTAISAEMLRAIGQAHLDVPEGFTVHPKLAALLERRAKMAVDGGIDWGFAELAAFGSLLMEGVPVRLAGQDSQRGTFTQRHSVFHDRITGETWAPLKHLSEDQAQFWVYNSLLSEYAALGFEYGYSVERSDALVLWEAQFGDFVNGAQTIIDEFISSADQKWSQTSSVVLLLPHGYEGQGPDHSSARIERFLQMCAEDNMRVVNPSTGANHFHVLREQAYARPRRPLIV</sequence>
<evidence type="ECO:0000259" key="6">
    <source>
        <dbReference type="SMART" id="SM00861"/>
    </source>
</evidence>
<feature type="domain" description="Transketolase-like pyrimidine-binding" evidence="6">
    <location>
        <begin position="85"/>
        <end position="269"/>
    </location>
</feature>
<evidence type="ECO:0000313" key="8">
    <source>
        <dbReference type="Proteomes" id="UP000188597"/>
    </source>
</evidence>
<organism evidence="7 8">
    <name type="scientific">Fictibacillus arsenicus</name>
    <dbReference type="NCBI Taxonomy" id="255247"/>
    <lineage>
        <taxon>Bacteria</taxon>
        <taxon>Bacillati</taxon>
        <taxon>Bacillota</taxon>
        <taxon>Bacilli</taxon>
        <taxon>Bacillales</taxon>
        <taxon>Fictibacillaceae</taxon>
        <taxon>Fictibacillus</taxon>
    </lineage>
</organism>
<evidence type="ECO:0000256" key="4">
    <source>
        <dbReference type="ARBA" id="ARBA00023052"/>
    </source>
</evidence>
<dbReference type="InterPro" id="IPR005475">
    <property type="entry name" value="Transketolase-like_Pyr-bd"/>
</dbReference>
<dbReference type="GO" id="GO:0045252">
    <property type="term" value="C:oxoglutarate dehydrogenase complex"/>
    <property type="evidence" value="ECO:0007669"/>
    <property type="project" value="TreeGrafter"/>
</dbReference>
<dbReference type="Proteomes" id="UP000188597">
    <property type="component" value="Unassembled WGS sequence"/>
</dbReference>
<dbReference type="InterPro" id="IPR011603">
    <property type="entry name" value="2oxoglutarate_DH_E1"/>
</dbReference>
<feature type="non-terminal residue" evidence="7">
    <location>
        <position position="269"/>
    </location>
</feature>
<dbReference type="EC" id="1.2.4.2" evidence="2"/>
<proteinExistence type="predicted"/>
<protein>
    <recommendedName>
        <fullName evidence="2">oxoglutarate dehydrogenase (succinyl-transferring)</fullName>
        <ecNumber evidence="2">1.2.4.2</ecNumber>
    </recommendedName>
</protein>
<evidence type="ECO:0000256" key="5">
    <source>
        <dbReference type="SAM" id="MobiDB-lite"/>
    </source>
</evidence>
<feature type="non-terminal residue" evidence="7">
    <location>
        <position position="1"/>
    </location>
</feature>
<feature type="compositionally biased region" description="Basic and acidic residues" evidence="5">
    <location>
        <begin position="10"/>
        <end position="35"/>
    </location>
</feature>
<comment type="caution">
    <text evidence="7">The sequence shown here is derived from an EMBL/GenBank/DDBJ whole genome shotgun (WGS) entry which is preliminary data.</text>
</comment>